<dbReference type="InterPro" id="IPR024079">
    <property type="entry name" value="MetalloPept_cat_dom_sf"/>
</dbReference>
<accession>A0A1G4ANN3</accession>
<organism evidence="2 3">
    <name type="scientific">Colletotrichum orchidophilum</name>
    <dbReference type="NCBI Taxonomy" id="1209926"/>
    <lineage>
        <taxon>Eukaryota</taxon>
        <taxon>Fungi</taxon>
        <taxon>Dikarya</taxon>
        <taxon>Ascomycota</taxon>
        <taxon>Pezizomycotina</taxon>
        <taxon>Sordariomycetes</taxon>
        <taxon>Hypocreomycetidae</taxon>
        <taxon>Glomerellales</taxon>
        <taxon>Glomerellaceae</taxon>
        <taxon>Colletotrichum</taxon>
    </lineage>
</organism>
<dbReference type="RefSeq" id="XP_022467954.1">
    <property type="nucleotide sequence ID" value="XM_022625534.1"/>
</dbReference>
<feature type="chain" id="PRO_5009601938" description="Metalloprotease" evidence="1">
    <location>
        <begin position="19"/>
        <end position="566"/>
    </location>
</feature>
<keyword evidence="1" id="KW-0732">Signal</keyword>
<feature type="signal peptide" evidence="1">
    <location>
        <begin position="1"/>
        <end position="18"/>
    </location>
</feature>
<dbReference type="OrthoDB" id="1896086at2759"/>
<proteinExistence type="predicted"/>
<name>A0A1G4ANN3_9PEZI</name>
<reference evidence="2 3" key="1">
    <citation type="submission" date="2016-09" db="EMBL/GenBank/DDBJ databases">
        <authorList>
            <person name="Capua I."/>
            <person name="De Benedictis P."/>
            <person name="Joannis T."/>
            <person name="Lombin L.H."/>
            <person name="Cattoli G."/>
        </authorList>
    </citation>
    <scope>NUCLEOTIDE SEQUENCE [LARGE SCALE GENOMIC DNA]</scope>
    <source>
        <strain evidence="2 3">IMI 309357</strain>
    </source>
</reference>
<dbReference type="SUPFAM" id="SSF55486">
    <property type="entry name" value="Metalloproteases ('zincins'), catalytic domain"/>
    <property type="match status" value="1"/>
</dbReference>
<dbReference type="STRING" id="1209926.A0A1G4ANN3"/>
<dbReference type="AlphaFoldDB" id="A0A1G4ANN3"/>
<dbReference type="GO" id="GO:0008237">
    <property type="term" value="F:metallopeptidase activity"/>
    <property type="evidence" value="ECO:0007669"/>
    <property type="project" value="InterPro"/>
</dbReference>
<evidence type="ECO:0000256" key="1">
    <source>
        <dbReference type="SAM" id="SignalP"/>
    </source>
</evidence>
<evidence type="ECO:0008006" key="4">
    <source>
        <dbReference type="Google" id="ProtNLM"/>
    </source>
</evidence>
<gene>
    <name evidence="2" type="ORF">CORC01_13919</name>
</gene>
<dbReference type="EMBL" id="MJBS01000223">
    <property type="protein sequence ID" value="OHE90779.1"/>
    <property type="molecule type" value="Genomic_DNA"/>
</dbReference>
<dbReference type="Gene3D" id="3.40.390.10">
    <property type="entry name" value="Collagenase (Catalytic Domain)"/>
    <property type="match status" value="1"/>
</dbReference>
<dbReference type="Proteomes" id="UP000176998">
    <property type="component" value="Unassembled WGS sequence"/>
</dbReference>
<protein>
    <recommendedName>
        <fullName evidence="4">Metalloprotease</fullName>
    </recommendedName>
</protein>
<dbReference type="GeneID" id="34567044"/>
<evidence type="ECO:0000313" key="3">
    <source>
        <dbReference type="Proteomes" id="UP000176998"/>
    </source>
</evidence>
<comment type="caution">
    <text evidence="2">The sequence shown here is derived from an EMBL/GenBank/DDBJ whole genome shotgun (WGS) entry which is preliminary data.</text>
</comment>
<evidence type="ECO:0000313" key="2">
    <source>
        <dbReference type="EMBL" id="OHE90779.1"/>
    </source>
</evidence>
<sequence>MVFITLLLLQYAAVLACAAPGARRNATEAGTSIVSIGSHLNDFTESDPTALDPKDPLASQGWTPFGGGNLKFEDGICDSMQQQRLATAAWDAHTLARFAKSLPTSGKHIATWRAYIGPDFSNFQDRITKNFERAQEFKDKQKFDIILSCKDTQNKCGRQIDGKSVGGYAWTQAWYFGWKYYHITLCPIYFGLDTLDEKFDLIESELGNGETKHAAKAEWQMNTGQYLLHEMMHLLICHSGETGRWAYGPAMGHKLAQRPLAQGGGGQRSSTNSGSYAWLANSLYFYHVTNYFPQPPGFKDISAIHRLSSGQLAQMETAFSINLGYMNFSEGIWTTEETDRRFNTACEGMKNPPPAMSAPPLSEIPRPDCAYNGPAFAQSPAEAHIHDFCSNEEFWDTVIVPPISLGLDKTSDNRQKAAGIAKGYAIGGTDDKLWLGLMFSRDSCTGSFQFSLGETNDEKRDYCKSRLRTILNGCGTGTVTAKKGGTLVEGCHIYAMMAAQNDPFDEWYKDQGELKCEDTAATGESALKGTCTCWYSGYPGLTDVFKKPNSNVCKAGDINLKDLITN</sequence>
<keyword evidence="3" id="KW-1185">Reference proteome</keyword>